<evidence type="ECO:0000256" key="1">
    <source>
        <dbReference type="ARBA" id="ARBA00004141"/>
    </source>
</evidence>
<sequence length="1136" mass="122971">MASSGNVGAAFAMVVGAGAASSIGAAVVFCVHLASPRLLASSLGFAAGVMIYVVFSEILNVDAMGSFRKASLSDAWSYRLATACFFGGVLATALLDVVVHRIMLLAAKHQRRHKRTSSQGSSDDDGSEGAGLMMQGAVSSDALPAIAEECQRCGCITKSCSGKCGAQDVEMGNVGAASRPACCSSPEACCRGNPNCCGACCDGDVNCCGPTALPCSTGAGGASVDVLPGTATAEVLAVLQSDPHTQDLLRMGILTGCAIAIHNIPEGLATFVGAMNDTKAGGSIAAAIAIHNIPEGICVAMPIYYATGSKLKGFMWGSLTGFAEPLGGLLGYLVLDQEEPLSFGIVFGFVAGIMVFVSFKELLPSAFRFDAADAVVSTSVLIGMAVMALSLMLFTFLNGNIGRQTWVYDADAGSSEERARVDELRSEFAANRLLQKHSADELLRLQSEGNRRSGPFPVNKSGLAAGGAPGAATVAAALENGVSFYEGLQADDGHWPGDYGGPMFLMPGMIITLYTTGVLDSVLSPQHKAEMVRYLRNHQNADGGYGLHIEGSSTMFGTALSYVALRLLGQDPDDRTLVAARAWIHARGGAHHITSWGKFWLAVLGVYSWQGLNPMPPEMWLLPYASWTGIGWLHPGRFWCHCRMVYLPMSYVYGVRGTCKQTPLTAALREELYPLPYSEINWNKARNYCAPEDLYYPHPIIQDVLWWTLYQAEPLLLGSRLRKKALAECLKHIHYEDENTRYVDIGPVNKVINMLACWFEDPSSQAFKKHIPRLFDYLWVAEDGMKMQGYNGSQLWDTAFAAQAIVATGLVDRFSECLKRAHSYLEQTQVVEEAQQPLGEYYRHISKGAWPFSTRDHGWPISDCSSEGLKAALVLAKLDSKLVGPPIPAERLYDCVTVVLSYQNGDGGWGTYENKRSFEMLEVINPSETFGEIVVDYNHVECSSACITALVAFKAAHPTHRAAEIERTLKRGVKYLKSIQRPDGSWYGNWGVCFTYGTWFGCEALAAVGESYASSASARSACAFLLQKQRSDGGWGESYLSCQNKVYSQLEGETSHAVNTAWALLALLAVGYEAVDCKPLHAAARCLLQLQQDSGDWPQQHISGVFNRNCMITYANYRNIFPIWALGVYRSKVLKQ</sequence>
<feature type="transmembrane region" description="Helical" evidence="8">
    <location>
        <begin position="80"/>
        <end position="107"/>
    </location>
</feature>
<accession>A0A9D4TIE4</accession>
<keyword evidence="7" id="KW-0413">Isomerase</keyword>
<comment type="similarity">
    <text evidence="2">Belongs to the terpene cyclase/mutase family.</text>
</comment>
<dbReference type="NCBIfam" id="TIGR01787">
    <property type="entry name" value="squalene_cyclas"/>
    <property type="match status" value="1"/>
</dbReference>
<evidence type="ECO:0000256" key="3">
    <source>
        <dbReference type="ARBA" id="ARBA00022692"/>
    </source>
</evidence>
<keyword evidence="12" id="KW-1185">Reference proteome</keyword>
<evidence type="ECO:0000313" key="11">
    <source>
        <dbReference type="EMBL" id="KAI3426296.1"/>
    </source>
</evidence>
<comment type="caution">
    <text evidence="11">The sequence shown here is derived from an EMBL/GenBank/DDBJ whole genome shotgun (WGS) entry which is preliminary data.</text>
</comment>
<dbReference type="InterPro" id="IPR032696">
    <property type="entry name" value="SQ_cyclase_C"/>
</dbReference>
<dbReference type="PANTHER" id="PTHR11764">
    <property type="entry name" value="TERPENE CYCLASE/MUTASE FAMILY MEMBER"/>
    <property type="match status" value="1"/>
</dbReference>
<dbReference type="OrthoDB" id="21502at2759"/>
<keyword evidence="6 8" id="KW-0472">Membrane</keyword>
<dbReference type="SFLD" id="SFLDG01016">
    <property type="entry name" value="Prenyltransferase_Like_2"/>
    <property type="match status" value="1"/>
</dbReference>
<reference evidence="11" key="1">
    <citation type="journal article" date="2019" name="Plant J.">
        <title>Chlorella vulgaris genome assembly and annotation reveals the molecular basis for metabolic acclimation to high light conditions.</title>
        <authorList>
            <person name="Cecchin M."/>
            <person name="Marcolungo L."/>
            <person name="Rossato M."/>
            <person name="Girolomoni L."/>
            <person name="Cosentino E."/>
            <person name="Cuine S."/>
            <person name="Li-Beisson Y."/>
            <person name="Delledonne M."/>
            <person name="Ballottari M."/>
        </authorList>
    </citation>
    <scope>NUCLEOTIDE SEQUENCE</scope>
    <source>
        <strain evidence="11">211/11P</strain>
    </source>
</reference>
<evidence type="ECO:0000313" key="12">
    <source>
        <dbReference type="Proteomes" id="UP001055712"/>
    </source>
</evidence>
<organism evidence="11 12">
    <name type="scientific">Chlorella vulgaris</name>
    <name type="common">Green alga</name>
    <dbReference type="NCBI Taxonomy" id="3077"/>
    <lineage>
        <taxon>Eukaryota</taxon>
        <taxon>Viridiplantae</taxon>
        <taxon>Chlorophyta</taxon>
        <taxon>core chlorophytes</taxon>
        <taxon>Trebouxiophyceae</taxon>
        <taxon>Chlorellales</taxon>
        <taxon>Chlorellaceae</taxon>
        <taxon>Chlorella clade</taxon>
        <taxon>Chlorella</taxon>
    </lineage>
</organism>
<dbReference type="Pfam" id="PF13249">
    <property type="entry name" value="SQHop_cyclase_N"/>
    <property type="match status" value="1"/>
</dbReference>
<evidence type="ECO:0000256" key="4">
    <source>
        <dbReference type="ARBA" id="ARBA00022737"/>
    </source>
</evidence>
<feature type="domain" description="Squalene cyclase N-terminal" evidence="10">
    <location>
        <begin position="487"/>
        <end position="771"/>
    </location>
</feature>
<dbReference type="InterPro" id="IPR032697">
    <property type="entry name" value="SQ_cyclase_N"/>
</dbReference>
<dbReference type="Proteomes" id="UP001055712">
    <property type="component" value="Unassembled WGS sequence"/>
</dbReference>
<evidence type="ECO:0000259" key="10">
    <source>
        <dbReference type="Pfam" id="PF13249"/>
    </source>
</evidence>
<dbReference type="InterPro" id="IPR003689">
    <property type="entry name" value="ZIP"/>
</dbReference>
<feature type="transmembrane region" description="Helical" evidence="8">
    <location>
        <begin position="38"/>
        <end position="60"/>
    </location>
</feature>
<feature type="transmembrane region" description="Helical" evidence="8">
    <location>
        <begin position="371"/>
        <end position="397"/>
    </location>
</feature>
<dbReference type="GO" id="GO:0016020">
    <property type="term" value="C:membrane"/>
    <property type="evidence" value="ECO:0007669"/>
    <property type="project" value="UniProtKB-SubCell"/>
</dbReference>
<keyword evidence="5 8" id="KW-1133">Transmembrane helix</keyword>
<dbReference type="PROSITE" id="PS01074">
    <property type="entry name" value="TERPENE_SYNTHASES"/>
    <property type="match status" value="1"/>
</dbReference>
<evidence type="ECO:0000259" key="9">
    <source>
        <dbReference type="Pfam" id="PF13243"/>
    </source>
</evidence>
<feature type="transmembrane region" description="Helical" evidence="8">
    <location>
        <begin position="341"/>
        <end position="359"/>
    </location>
</feature>
<dbReference type="PANTHER" id="PTHR11764:SF20">
    <property type="entry name" value="LANOSTEROL SYNTHASE"/>
    <property type="match status" value="1"/>
</dbReference>
<dbReference type="EMBL" id="SIDB01000011">
    <property type="protein sequence ID" value="KAI3426296.1"/>
    <property type="molecule type" value="Genomic_DNA"/>
</dbReference>
<dbReference type="SUPFAM" id="SSF48239">
    <property type="entry name" value="Terpenoid cyclases/Protein prenyltransferases"/>
    <property type="match status" value="2"/>
</dbReference>
<dbReference type="Pfam" id="PF13243">
    <property type="entry name" value="SQHop_cyclase_C"/>
    <property type="match status" value="1"/>
</dbReference>
<dbReference type="CDD" id="cd02892">
    <property type="entry name" value="SQCY_1"/>
    <property type="match status" value="1"/>
</dbReference>
<gene>
    <name evidence="11" type="ORF">D9Q98_008669</name>
</gene>
<dbReference type="InterPro" id="IPR018333">
    <property type="entry name" value="Squalene_cyclase"/>
</dbReference>
<keyword evidence="4" id="KW-0677">Repeat</keyword>
<proteinExistence type="inferred from homology"/>
<dbReference type="Pfam" id="PF02535">
    <property type="entry name" value="Zip"/>
    <property type="match status" value="1"/>
</dbReference>
<feature type="transmembrane region" description="Helical" evidence="8">
    <location>
        <begin position="314"/>
        <end position="335"/>
    </location>
</feature>
<dbReference type="GO" id="GO:0005811">
    <property type="term" value="C:lipid droplet"/>
    <property type="evidence" value="ECO:0007669"/>
    <property type="project" value="InterPro"/>
</dbReference>
<dbReference type="GO" id="GO:0016866">
    <property type="term" value="F:intramolecular transferase activity"/>
    <property type="evidence" value="ECO:0007669"/>
    <property type="project" value="InterPro"/>
</dbReference>
<name>A0A9D4TIE4_CHLVU</name>
<dbReference type="InterPro" id="IPR008930">
    <property type="entry name" value="Terpenoid_cyclase/PrenylTrfase"/>
</dbReference>
<evidence type="ECO:0000256" key="8">
    <source>
        <dbReference type="SAM" id="Phobius"/>
    </source>
</evidence>
<feature type="transmembrane region" description="Helical" evidence="8">
    <location>
        <begin position="6"/>
        <end position="31"/>
    </location>
</feature>
<evidence type="ECO:0000256" key="7">
    <source>
        <dbReference type="ARBA" id="ARBA00023235"/>
    </source>
</evidence>
<evidence type="ECO:0000256" key="2">
    <source>
        <dbReference type="ARBA" id="ARBA00009755"/>
    </source>
</evidence>
<feature type="domain" description="Squalene cyclase C-terminal" evidence="9">
    <location>
        <begin position="793"/>
        <end position="1130"/>
    </location>
</feature>
<dbReference type="GO" id="GO:0046873">
    <property type="term" value="F:metal ion transmembrane transporter activity"/>
    <property type="evidence" value="ECO:0007669"/>
    <property type="project" value="InterPro"/>
</dbReference>
<protein>
    <recommendedName>
        <fullName evidence="13">Cycloartenol synthase</fullName>
    </recommendedName>
</protein>
<evidence type="ECO:0008006" key="13">
    <source>
        <dbReference type="Google" id="ProtNLM"/>
    </source>
</evidence>
<reference evidence="11" key="2">
    <citation type="submission" date="2020-11" db="EMBL/GenBank/DDBJ databases">
        <authorList>
            <person name="Cecchin M."/>
            <person name="Marcolungo L."/>
            <person name="Rossato M."/>
            <person name="Girolomoni L."/>
            <person name="Cosentino E."/>
            <person name="Cuine S."/>
            <person name="Li-Beisson Y."/>
            <person name="Delledonne M."/>
            <person name="Ballottari M."/>
        </authorList>
    </citation>
    <scope>NUCLEOTIDE SEQUENCE</scope>
    <source>
        <strain evidence="11">211/11P</strain>
        <tissue evidence="11">Whole cell</tissue>
    </source>
</reference>
<dbReference type="FunFam" id="1.50.10.20:FF:000011">
    <property type="entry name" value="Terpene cyclase/mutase family member"/>
    <property type="match status" value="1"/>
</dbReference>
<dbReference type="GO" id="GO:0016104">
    <property type="term" value="P:triterpenoid biosynthetic process"/>
    <property type="evidence" value="ECO:0007669"/>
    <property type="project" value="InterPro"/>
</dbReference>
<evidence type="ECO:0000256" key="5">
    <source>
        <dbReference type="ARBA" id="ARBA00022989"/>
    </source>
</evidence>
<comment type="subcellular location">
    <subcellularLocation>
        <location evidence="1">Membrane</location>
        <topology evidence="1">Multi-pass membrane protein</topology>
    </subcellularLocation>
</comment>
<evidence type="ECO:0000256" key="6">
    <source>
        <dbReference type="ARBA" id="ARBA00023136"/>
    </source>
</evidence>
<keyword evidence="3 8" id="KW-0812">Transmembrane</keyword>
<dbReference type="Gene3D" id="1.50.10.20">
    <property type="match status" value="2"/>
</dbReference>
<dbReference type="AlphaFoldDB" id="A0A9D4TIE4"/>
<dbReference type="InterPro" id="IPR002365">
    <property type="entry name" value="Terpene_synthase_CS"/>
</dbReference>